<dbReference type="PANTHER" id="PTHR43537:SF5">
    <property type="entry name" value="UXU OPERON TRANSCRIPTIONAL REGULATOR"/>
    <property type="match status" value="1"/>
</dbReference>
<dbReference type="Gene3D" id="1.20.120.530">
    <property type="entry name" value="GntR ligand-binding domain-like"/>
    <property type="match status" value="1"/>
</dbReference>
<evidence type="ECO:0000256" key="3">
    <source>
        <dbReference type="ARBA" id="ARBA00023163"/>
    </source>
</evidence>
<dbReference type="PROSITE" id="PS50949">
    <property type="entry name" value="HTH_GNTR"/>
    <property type="match status" value="1"/>
</dbReference>
<dbReference type="GO" id="GO:0003677">
    <property type="term" value="F:DNA binding"/>
    <property type="evidence" value="ECO:0007669"/>
    <property type="project" value="UniProtKB-KW"/>
</dbReference>
<evidence type="ECO:0000256" key="2">
    <source>
        <dbReference type="ARBA" id="ARBA00023125"/>
    </source>
</evidence>
<dbReference type="InterPro" id="IPR000524">
    <property type="entry name" value="Tscrpt_reg_HTH_GntR"/>
</dbReference>
<dbReference type="InterPro" id="IPR011711">
    <property type="entry name" value="GntR_C"/>
</dbReference>
<dbReference type="Pfam" id="PF07729">
    <property type="entry name" value="FCD"/>
    <property type="match status" value="1"/>
</dbReference>
<dbReference type="InterPro" id="IPR036388">
    <property type="entry name" value="WH-like_DNA-bd_sf"/>
</dbReference>
<comment type="caution">
    <text evidence="5">The sequence shown here is derived from an EMBL/GenBank/DDBJ whole genome shotgun (WGS) entry which is preliminary data.</text>
</comment>
<dbReference type="GO" id="GO:0003700">
    <property type="term" value="F:DNA-binding transcription factor activity"/>
    <property type="evidence" value="ECO:0007669"/>
    <property type="project" value="InterPro"/>
</dbReference>
<organism evidence="5 6">
    <name type="scientific">Goodfellowiella coeruleoviolacea</name>
    <dbReference type="NCBI Taxonomy" id="334858"/>
    <lineage>
        <taxon>Bacteria</taxon>
        <taxon>Bacillati</taxon>
        <taxon>Actinomycetota</taxon>
        <taxon>Actinomycetes</taxon>
        <taxon>Pseudonocardiales</taxon>
        <taxon>Pseudonocardiaceae</taxon>
        <taxon>Goodfellowiella</taxon>
    </lineage>
</organism>
<evidence type="ECO:0000313" key="6">
    <source>
        <dbReference type="Proteomes" id="UP001206128"/>
    </source>
</evidence>
<sequence>MADALRPVARPRLYEQVVERIRAYAADAGLRAGDRLPPERELAERLGVSRASIKQAIVVLEVQGLVDTRHGGGSYLRHDRLDGEPVAELVARRQRLPDVLEAREALETKIAELAALRRTDDDVLAIDRALAAMRAEIDSGGLGIEGDRRFHAAVTQAAHNPLLAEFMRSIAEQIAESRQESLRQPGRPGRSLDQHERIADAIRTGDARAAAAAMRRHVRTVSKVRLLSWNPAEEPGD</sequence>
<evidence type="ECO:0000259" key="4">
    <source>
        <dbReference type="PROSITE" id="PS50949"/>
    </source>
</evidence>
<dbReference type="SMART" id="SM00895">
    <property type="entry name" value="FCD"/>
    <property type="match status" value="1"/>
</dbReference>
<dbReference type="InterPro" id="IPR036390">
    <property type="entry name" value="WH_DNA-bd_sf"/>
</dbReference>
<dbReference type="SUPFAM" id="SSF48008">
    <property type="entry name" value="GntR ligand-binding domain-like"/>
    <property type="match status" value="1"/>
</dbReference>
<gene>
    <name evidence="5" type="ORF">LX83_002642</name>
</gene>
<dbReference type="EMBL" id="JAMTCK010000005">
    <property type="protein sequence ID" value="MCP2165784.1"/>
    <property type="molecule type" value="Genomic_DNA"/>
</dbReference>
<protein>
    <submittedName>
        <fullName evidence="5">Transcriptional regulator, GntR family</fullName>
    </submittedName>
</protein>
<dbReference type="InterPro" id="IPR008920">
    <property type="entry name" value="TF_FadR/GntR_C"/>
</dbReference>
<proteinExistence type="predicted"/>
<dbReference type="SUPFAM" id="SSF46785">
    <property type="entry name" value="Winged helix' DNA-binding domain"/>
    <property type="match status" value="1"/>
</dbReference>
<dbReference type="PRINTS" id="PR00035">
    <property type="entry name" value="HTHGNTR"/>
</dbReference>
<keyword evidence="3" id="KW-0804">Transcription</keyword>
<feature type="domain" description="HTH gntR-type" evidence="4">
    <location>
        <begin position="11"/>
        <end position="79"/>
    </location>
</feature>
<dbReference type="AlphaFoldDB" id="A0AAE3KGU6"/>
<dbReference type="Gene3D" id="1.10.10.10">
    <property type="entry name" value="Winged helix-like DNA-binding domain superfamily/Winged helix DNA-binding domain"/>
    <property type="match status" value="1"/>
</dbReference>
<dbReference type="CDD" id="cd07377">
    <property type="entry name" value="WHTH_GntR"/>
    <property type="match status" value="1"/>
</dbReference>
<name>A0AAE3KGU6_9PSEU</name>
<reference evidence="5" key="1">
    <citation type="submission" date="2022-06" db="EMBL/GenBank/DDBJ databases">
        <title>Genomic Encyclopedia of Archaeal and Bacterial Type Strains, Phase II (KMG-II): from individual species to whole genera.</title>
        <authorList>
            <person name="Goeker M."/>
        </authorList>
    </citation>
    <scope>NUCLEOTIDE SEQUENCE</scope>
    <source>
        <strain evidence="5">DSM 43935</strain>
    </source>
</reference>
<dbReference type="SMART" id="SM00345">
    <property type="entry name" value="HTH_GNTR"/>
    <property type="match status" value="1"/>
</dbReference>
<dbReference type="Proteomes" id="UP001206128">
    <property type="component" value="Unassembled WGS sequence"/>
</dbReference>
<keyword evidence="6" id="KW-1185">Reference proteome</keyword>
<accession>A0AAE3KGU6</accession>
<evidence type="ECO:0000313" key="5">
    <source>
        <dbReference type="EMBL" id="MCP2165784.1"/>
    </source>
</evidence>
<dbReference type="RefSeq" id="WP_253770920.1">
    <property type="nucleotide sequence ID" value="NZ_JAMTCK010000005.1"/>
</dbReference>
<dbReference type="PANTHER" id="PTHR43537">
    <property type="entry name" value="TRANSCRIPTIONAL REGULATOR, GNTR FAMILY"/>
    <property type="match status" value="1"/>
</dbReference>
<keyword evidence="2" id="KW-0238">DNA-binding</keyword>
<dbReference type="Pfam" id="PF00392">
    <property type="entry name" value="GntR"/>
    <property type="match status" value="1"/>
</dbReference>
<keyword evidence="1" id="KW-0805">Transcription regulation</keyword>
<evidence type="ECO:0000256" key="1">
    <source>
        <dbReference type="ARBA" id="ARBA00023015"/>
    </source>
</evidence>